<dbReference type="PANTHER" id="PTHR23351">
    <property type="entry name" value="FOS TRANSCRIPTION FACTOR-RELATED"/>
    <property type="match status" value="1"/>
</dbReference>
<evidence type="ECO:0000313" key="3">
    <source>
        <dbReference type="EMBL" id="ELT91236.1"/>
    </source>
</evidence>
<organism evidence="3">
    <name type="scientific">Capitella teleta</name>
    <name type="common">Polychaete worm</name>
    <dbReference type="NCBI Taxonomy" id="283909"/>
    <lineage>
        <taxon>Eukaryota</taxon>
        <taxon>Metazoa</taxon>
        <taxon>Spiralia</taxon>
        <taxon>Lophotrochozoa</taxon>
        <taxon>Annelida</taxon>
        <taxon>Polychaeta</taxon>
        <taxon>Sedentaria</taxon>
        <taxon>Scolecida</taxon>
        <taxon>Capitellidae</taxon>
        <taxon>Capitella</taxon>
    </lineage>
</organism>
<evidence type="ECO:0000256" key="1">
    <source>
        <dbReference type="SAM" id="MobiDB-lite"/>
    </source>
</evidence>
<dbReference type="SMART" id="SM00338">
    <property type="entry name" value="BRLZ"/>
    <property type="match status" value="1"/>
</dbReference>
<dbReference type="EMBL" id="AMQN01013922">
    <property type="status" value="NOT_ANNOTATED_CDS"/>
    <property type="molecule type" value="Genomic_DNA"/>
</dbReference>
<dbReference type="EMBL" id="KB310599">
    <property type="protein sequence ID" value="ELT91236.1"/>
    <property type="molecule type" value="Genomic_DNA"/>
</dbReference>
<sequence>MSQRNNLRAPPSPMTSWVLFPPTPACSTEPDEVTLPPSTPLNVTVPDSPFSSCGGDPSFTSFTDSFGIPPTPSSMTSFVAGSPDSLPDEESVFFPDALLAAGEPSNVGNQELPDLGHLDLSNLVKEELKNTIQKRRREGGLEEIDLTSQDFQPKKKTEPRESKISQLDDDRRLRRRESNRRAAAKSRKKKKCAANGLVNEVGRLEAENLDLRNVVKGLEGDFHKLQQYLRDHMAVCPLAHTKEQKVSTSSATAHPPLSPVNREQALIPDLPPELLEVILQCDSI</sequence>
<feature type="region of interest" description="Disordered" evidence="1">
    <location>
        <begin position="1"/>
        <end position="56"/>
    </location>
</feature>
<dbReference type="HOGENOM" id="CLU_980875_0_0_1"/>
<reference evidence="3 5" key="2">
    <citation type="journal article" date="2013" name="Nature">
        <title>Insights into bilaterian evolution from three spiralian genomes.</title>
        <authorList>
            <person name="Simakov O."/>
            <person name="Marletaz F."/>
            <person name="Cho S.J."/>
            <person name="Edsinger-Gonzales E."/>
            <person name="Havlak P."/>
            <person name="Hellsten U."/>
            <person name="Kuo D.H."/>
            <person name="Larsson T."/>
            <person name="Lv J."/>
            <person name="Arendt D."/>
            <person name="Savage R."/>
            <person name="Osoegawa K."/>
            <person name="de Jong P."/>
            <person name="Grimwood J."/>
            <person name="Chapman J.A."/>
            <person name="Shapiro H."/>
            <person name="Aerts A."/>
            <person name="Otillar R.P."/>
            <person name="Terry A.Y."/>
            <person name="Boore J.L."/>
            <person name="Grigoriev I.V."/>
            <person name="Lindberg D.R."/>
            <person name="Seaver E.C."/>
            <person name="Weisblat D.A."/>
            <person name="Putnam N.H."/>
            <person name="Rokhsar D.S."/>
        </authorList>
    </citation>
    <scope>NUCLEOTIDE SEQUENCE</scope>
    <source>
        <strain evidence="3 5">I ESC-2004</strain>
    </source>
</reference>
<feature type="domain" description="BZIP" evidence="2">
    <location>
        <begin position="169"/>
        <end position="232"/>
    </location>
</feature>
<dbReference type="PROSITE" id="PS50217">
    <property type="entry name" value="BZIP"/>
    <property type="match status" value="1"/>
</dbReference>
<reference evidence="4" key="3">
    <citation type="submission" date="2015-06" db="UniProtKB">
        <authorList>
            <consortium name="EnsemblMetazoa"/>
        </authorList>
    </citation>
    <scope>IDENTIFICATION</scope>
</reference>
<dbReference type="InterPro" id="IPR004827">
    <property type="entry name" value="bZIP"/>
</dbReference>
<dbReference type="GO" id="GO:0000978">
    <property type="term" value="F:RNA polymerase II cis-regulatory region sequence-specific DNA binding"/>
    <property type="evidence" value="ECO:0007669"/>
    <property type="project" value="TreeGrafter"/>
</dbReference>
<feature type="region of interest" description="Disordered" evidence="1">
    <location>
        <begin position="140"/>
        <end position="191"/>
    </location>
</feature>
<feature type="compositionally biased region" description="Basic residues" evidence="1">
    <location>
        <begin position="173"/>
        <end position="191"/>
    </location>
</feature>
<evidence type="ECO:0000313" key="5">
    <source>
        <dbReference type="Proteomes" id="UP000014760"/>
    </source>
</evidence>
<dbReference type="GO" id="GO:0005634">
    <property type="term" value="C:nucleus"/>
    <property type="evidence" value="ECO:0007669"/>
    <property type="project" value="TreeGrafter"/>
</dbReference>
<dbReference type="SUPFAM" id="SSF57959">
    <property type="entry name" value="Leucine zipper domain"/>
    <property type="match status" value="1"/>
</dbReference>
<proteinExistence type="predicted"/>
<evidence type="ECO:0000313" key="4">
    <source>
        <dbReference type="EnsemblMetazoa" id="CapteP195977"/>
    </source>
</evidence>
<dbReference type="PANTHER" id="PTHR23351:SF13">
    <property type="entry name" value="BASIC LEUCINE ZIPPER TRANSCRIPTIONAL FACTOR ATF-LIKE 3"/>
    <property type="match status" value="1"/>
</dbReference>
<accession>R7TI69</accession>
<dbReference type="InterPro" id="IPR000837">
    <property type="entry name" value="AP-1"/>
</dbReference>
<name>R7TI69_CAPTE</name>
<dbReference type="Pfam" id="PF07716">
    <property type="entry name" value="bZIP_2"/>
    <property type="match status" value="1"/>
</dbReference>
<reference evidence="5" key="1">
    <citation type="submission" date="2012-12" db="EMBL/GenBank/DDBJ databases">
        <authorList>
            <person name="Hellsten U."/>
            <person name="Grimwood J."/>
            <person name="Chapman J.A."/>
            <person name="Shapiro H."/>
            <person name="Aerts A."/>
            <person name="Otillar R.P."/>
            <person name="Terry A.Y."/>
            <person name="Boore J.L."/>
            <person name="Simakov O."/>
            <person name="Marletaz F."/>
            <person name="Cho S.-J."/>
            <person name="Edsinger-Gonzales E."/>
            <person name="Havlak P."/>
            <person name="Kuo D.-H."/>
            <person name="Larsson T."/>
            <person name="Lv J."/>
            <person name="Arendt D."/>
            <person name="Savage R."/>
            <person name="Osoegawa K."/>
            <person name="de Jong P."/>
            <person name="Lindberg D.R."/>
            <person name="Seaver E.C."/>
            <person name="Weisblat D.A."/>
            <person name="Putnam N.H."/>
            <person name="Grigoriev I.V."/>
            <person name="Rokhsar D.S."/>
        </authorList>
    </citation>
    <scope>NUCLEOTIDE SEQUENCE</scope>
    <source>
        <strain evidence="5">I ESC-2004</strain>
    </source>
</reference>
<gene>
    <name evidence="3" type="ORF">CAPTEDRAFT_195977</name>
</gene>
<dbReference type="Gene3D" id="1.20.5.170">
    <property type="match status" value="1"/>
</dbReference>
<evidence type="ECO:0000259" key="2">
    <source>
        <dbReference type="PROSITE" id="PS50217"/>
    </source>
</evidence>
<dbReference type="STRING" id="283909.R7TI69"/>
<dbReference type="PROSITE" id="PS00036">
    <property type="entry name" value="BZIP_BASIC"/>
    <property type="match status" value="1"/>
</dbReference>
<dbReference type="Proteomes" id="UP000014760">
    <property type="component" value="Unassembled WGS sequence"/>
</dbReference>
<dbReference type="AlphaFoldDB" id="R7TI69"/>
<protein>
    <recommendedName>
        <fullName evidence="2">BZIP domain-containing protein</fullName>
    </recommendedName>
</protein>
<dbReference type="GO" id="GO:0000981">
    <property type="term" value="F:DNA-binding transcription factor activity, RNA polymerase II-specific"/>
    <property type="evidence" value="ECO:0007669"/>
    <property type="project" value="TreeGrafter"/>
</dbReference>
<dbReference type="EnsemblMetazoa" id="CapteT195977">
    <property type="protein sequence ID" value="CapteP195977"/>
    <property type="gene ID" value="CapteG195977"/>
</dbReference>
<keyword evidence="5" id="KW-1185">Reference proteome</keyword>
<feature type="compositionally biased region" description="Basic and acidic residues" evidence="1">
    <location>
        <begin position="152"/>
        <end position="172"/>
    </location>
</feature>
<dbReference type="InterPro" id="IPR046347">
    <property type="entry name" value="bZIP_sf"/>
</dbReference>